<dbReference type="GO" id="GO:0006000">
    <property type="term" value="P:fructose metabolic process"/>
    <property type="evidence" value="ECO:0007669"/>
    <property type="project" value="InterPro"/>
</dbReference>
<dbReference type="Proteomes" id="UP000005666">
    <property type="component" value="Chromosome 3"/>
</dbReference>
<dbReference type="PANTHER" id="PTHR10606">
    <property type="entry name" value="6-PHOSPHOFRUCTO-2-KINASE/FRUCTOSE-2,6-BISPHOSPHATASE"/>
    <property type="match status" value="1"/>
</dbReference>
<dbReference type="EMBL" id="HE612858">
    <property type="protein sequence ID" value="CCE62478.1"/>
    <property type="molecule type" value="Genomic_DNA"/>
</dbReference>
<dbReference type="SUPFAM" id="SSF53254">
    <property type="entry name" value="Phosphoglycerate mutase-like"/>
    <property type="match status" value="1"/>
</dbReference>
<keyword evidence="5" id="KW-1185">Reference proteome</keyword>
<dbReference type="OrthoDB" id="267323at2759"/>
<dbReference type="Gene3D" id="3.40.50.1240">
    <property type="entry name" value="Phosphoglycerate mutase-like"/>
    <property type="match status" value="1"/>
</dbReference>
<dbReference type="GeneID" id="11534107"/>
<evidence type="ECO:0000259" key="3">
    <source>
        <dbReference type="Pfam" id="PF01591"/>
    </source>
</evidence>
<dbReference type="PIRSF" id="PIRSF000709">
    <property type="entry name" value="6PFK_2-Ptase"/>
    <property type="match status" value="1"/>
</dbReference>
<keyword evidence="1" id="KW-0547">Nucleotide-binding</keyword>
<dbReference type="GO" id="GO:0005524">
    <property type="term" value="F:ATP binding"/>
    <property type="evidence" value="ECO:0007669"/>
    <property type="project" value="UniProtKB-KW"/>
</dbReference>
<dbReference type="InterPro" id="IPR013078">
    <property type="entry name" value="His_Pase_superF_clade-1"/>
</dbReference>
<evidence type="ECO:0000256" key="1">
    <source>
        <dbReference type="ARBA" id="ARBA00022741"/>
    </source>
</evidence>
<protein>
    <recommendedName>
        <fullName evidence="3">6-phosphofructo-2-kinase domain-containing protein</fullName>
    </recommendedName>
</protein>
<dbReference type="InterPro" id="IPR003094">
    <property type="entry name" value="6Pfruct_kin"/>
</dbReference>
<dbReference type="Gene3D" id="3.40.50.300">
    <property type="entry name" value="P-loop containing nucleotide triphosphate hydrolases"/>
    <property type="match status" value="1"/>
</dbReference>
<reference evidence="4 5" key="1">
    <citation type="journal article" date="2011" name="Proc. Natl. Acad. Sci. U.S.A.">
        <title>Evolutionary erosion of yeast sex chromosomes by mating-type switching accidents.</title>
        <authorList>
            <person name="Gordon J.L."/>
            <person name="Armisen D."/>
            <person name="Proux-Wera E."/>
            <person name="Oheigeartaigh S.S."/>
            <person name="Byrne K.P."/>
            <person name="Wolfe K.H."/>
        </authorList>
    </citation>
    <scope>NUCLEOTIDE SEQUENCE [LARGE SCALE GENOMIC DNA]</scope>
    <source>
        <strain evidence="5">ATCC 24235 / CBS 4417 / NBRC 1672 / NRRL Y-8282 / UCD 70-5</strain>
    </source>
</reference>
<dbReference type="RefSeq" id="XP_003684912.1">
    <property type="nucleotide sequence ID" value="XM_003684864.1"/>
</dbReference>
<evidence type="ECO:0000313" key="4">
    <source>
        <dbReference type="EMBL" id="CCE62478.1"/>
    </source>
</evidence>
<gene>
    <name evidence="4" type="primary">TPHA0C03250</name>
    <name evidence="4" type="ordered locus">TPHA_0C03250</name>
</gene>
<dbReference type="PRINTS" id="PR00991">
    <property type="entry name" value="6PFRUCTKNASE"/>
</dbReference>
<feature type="domain" description="6-phosphofructo-2-kinase" evidence="3">
    <location>
        <begin position="81"/>
        <end position="298"/>
    </location>
</feature>
<dbReference type="eggNOG" id="KOG0234">
    <property type="taxonomic scope" value="Eukaryota"/>
</dbReference>
<sequence>MDFTPKNTPLQTPFTSDVNINQIQSQTQPHTHTQTQNQVDNNKINKLKLKVKDKNVNYRSSSFDIPGLTKSKKSPYGLLTNDDIEKKLIIVMCGLPASGKSFITNKLSRYLNFMMFNCKAFNVGNTRRTFSKENKLEEQTSDFFNANNEKYLQLRDKWALDTLEELLNYLLVKDGAVAIFDATNTTKERRRLLFQQIKNRSNKINVVFLETICSNEELTKKNIKLKISGPDYIYKDPVDSLIDFEERLKNYKKVYESIEDSENLSYIKMIDVGEKIITYKLNGFLTSETLYYLMNFNLNERKIWITRNGESKYNLEVKMGGDSYLTKRGKKYSKALKNFIDDQKLIEQNNYKIKSDETQKKEYLRMIERYGENNITIDTNNEVEEVEEEENDEFHIWSSMRKRAIESVQYFDENKYQIKQIRMLDEINAGDFDSLSHSDFKEYYPIEFEKKQNDTLRYKYPGNGGESYLDVINRLRTVINEIERLKDSVLIVTHPVPARVLLGYFLNISKDIIADIDIPLHCVYCLDIKPYGISWSLYEYVEKLDTFVQLPQNSINTTKVKEVGLVYKEKHYSEIPTKLARTLSNENNCSSLIHRSVSFDSLVDLPMSPNVNKYIIKKNKHLHTMPLSRKPFTKDDFEYLK</sequence>
<dbReference type="FunFam" id="3.40.50.300:FF:000644">
    <property type="entry name" value="GpmB, Fructose-2,6-bisphosphatase"/>
    <property type="match status" value="1"/>
</dbReference>
<dbReference type="STRING" id="1071381.G8BRV2"/>
<evidence type="ECO:0000256" key="2">
    <source>
        <dbReference type="ARBA" id="ARBA00022840"/>
    </source>
</evidence>
<accession>G8BRV2</accession>
<dbReference type="InterPro" id="IPR013079">
    <property type="entry name" value="6Phosfructo_kin"/>
</dbReference>
<dbReference type="SUPFAM" id="SSF52540">
    <property type="entry name" value="P-loop containing nucleoside triphosphate hydrolases"/>
    <property type="match status" value="1"/>
</dbReference>
<dbReference type="GO" id="GO:0005829">
    <property type="term" value="C:cytosol"/>
    <property type="evidence" value="ECO:0007669"/>
    <property type="project" value="TreeGrafter"/>
</dbReference>
<dbReference type="GO" id="GO:0003873">
    <property type="term" value="F:6-phosphofructo-2-kinase activity"/>
    <property type="evidence" value="ECO:0007669"/>
    <property type="project" value="InterPro"/>
</dbReference>
<dbReference type="PANTHER" id="PTHR10606:SF32">
    <property type="entry name" value="6-PHOSPHOFRUCTO-2-KINASE 1"/>
    <property type="match status" value="1"/>
</dbReference>
<dbReference type="HOGENOM" id="CLU_006383_3_2_1"/>
<dbReference type="AlphaFoldDB" id="G8BRV2"/>
<dbReference type="KEGG" id="tpf:TPHA_0C03250"/>
<dbReference type="OMA" id="HAYRYNE"/>
<evidence type="ECO:0000313" key="5">
    <source>
        <dbReference type="Proteomes" id="UP000005666"/>
    </source>
</evidence>
<name>G8BRV2_TETPH</name>
<dbReference type="InterPro" id="IPR029033">
    <property type="entry name" value="His_PPase_superfam"/>
</dbReference>
<proteinExistence type="predicted"/>
<dbReference type="CDD" id="cd07067">
    <property type="entry name" value="HP_PGM_like"/>
    <property type="match status" value="1"/>
</dbReference>
<dbReference type="GO" id="GO:0006003">
    <property type="term" value="P:fructose 2,6-bisphosphate metabolic process"/>
    <property type="evidence" value="ECO:0007669"/>
    <property type="project" value="InterPro"/>
</dbReference>
<dbReference type="InterPro" id="IPR027417">
    <property type="entry name" value="P-loop_NTPase"/>
</dbReference>
<keyword evidence="2" id="KW-0067">ATP-binding</keyword>
<dbReference type="Pfam" id="PF01591">
    <property type="entry name" value="6PF2K"/>
    <property type="match status" value="1"/>
</dbReference>
<organism evidence="4 5">
    <name type="scientific">Tetrapisispora phaffii (strain ATCC 24235 / CBS 4417 / NBRC 1672 / NRRL Y-8282 / UCD 70-5)</name>
    <name type="common">Yeast</name>
    <name type="synonym">Fabospora phaffii</name>
    <dbReference type="NCBI Taxonomy" id="1071381"/>
    <lineage>
        <taxon>Eukaryota</taxon>
        <taxon>Fungi</taxon>
        <taxon>Dikarya</taxon>
        <taxon>Ascomycota</taxon>
        <taxon>Saccharomycotina</taxon>
        <taxon>Saccharomycetes</taxon>
        <taxon>Saccharomycetales</taxon>
        <taxon>Saccharomycetaceae</taxon>
        <taxon>Tetrapisispora</taxon>
    </lineage>
</organism>
<dbReference type="Pfam" id="PF00300">
    <property type="entry name" value="His_Phos_1"/>
    <property type="match status" value="1"/>
</dbReference>
<dbReference type="SMART" id="SM00855">
    <property type="entry name" value="PGAM"/>
    <property type="match status" value="1"/>
</dbReference>